<reference evidence="2" key="1">
    <citation type="journal article" date="2017" name="J. Phycol.">
        <title>Analysis of chloroplast genomes and a supermatrix inform reclassification of the Rhodomelaceae (Rhodophyta).</title>
        <authorList>
            <person name="Diaz-Tapia P."/>
            <person name="Maggs C.A."/>
            <person name="West J.A."/>
            <person name="Verbruggen H."/>
        </authorList>
    </citation>
    <scope>NUCLEOTIDE SEQUENCE</scope>
    <source>
        <strain evidence="2">JW3897</strain>
    </source>
</reference>
<keyword evidence="1" id="KW-1133">Transmembrane helix</keyword>
<keyword evidence="2" id="KW-0934">Plastid</keyword>
<accession>A0A1Z1M7X6</accession>
<keyword evidence="2" id="KW-0150">Chloroplast</keyword>
<name>A0A1Z1M7X6_9FLOR</name>
<proteinExistence type="predicted"/>
<dbReference type="GeneID" id="33355215"/>
<dbReference type="EMBL" id="MF101421">
    <property type="protein sequence ID" value="ARW62069.1"/>
    <property type="molecule type" value="Genomic_DNA"/>
</dbReference>
<feature type="transmembrane region" description="Helical" evidence="1">
    <location>
        <begin position="180"/>
        <end position="199"/>
    </location>
</feature>
<feature type="transmembrane region" description="Helical" evidence="1">
    <location>
        <begin position="25"/>
        <end position="42"/>
    </location>
</feature>
<protein>
    <submittedName>
        <fullName evidence="2">Uncharacterized protein</fullName>
    </submittedName>
</protein>
<geneLocation type="chloroplast" evidence="2"/>
<gene>
    <name evidence="2" type="primary">ConsOrf4</name>
</gene>
<sequence>MIVIFFLYCNKYFHSPKTLLHKIKSYLKIYTIFIILICLPYLNCNILIFYFHELLIFFLYILLYPINLLEVLQKTYILTLYISILYYKIGIKNSFNNNKGIYFTSFLSFLSIYKKQIKIYIKYINYFFPKYLQKVFYLNILNFILLKTLFITTQNEKIFNFFINFLKKLNYLKYINYNKYINVLIFSFQFIQKIIYNFIDLSISIKIKYNSNHVNNLTMSFKVGIKFLITYSLNLVDNITYITSILWTRKLSSKNFNVL</sequence>
<evidence type="ECO:0000313" key="2">
    <source>
        <dbReference type="EMBL" id="ARW62069.1"/>
    </source>
</evidence>
<feature type="transmembrane region" description="Helical" evidence="1">
    <location>
        <begin position="135"/>
        <end position="152"/>
    </location>
</feature>
<keyword evidence="1" id="KW-0472">Membrane</keyword>
<dbReference type="RefSeq" id="YP_009393507.1">
    <property type="nucleotide sequence ID" value="NC_035268.1"/>
</dbReference>
<evidence type="ECO:0000256" key="1">
    <source>
        <dbReference type="SAM" id="Phobius"/>
    </source>
</evidence>
<dbReference type="AlphaFoldDB" id="A0A1Z1M7X6"/>
<organism evidence="2">
    <name type="scientific">Bostrychia simpliciuscula</name>
    <dbReference type="NCBI Taxonomy" id="324754"/>
    <lineage>
        <taxon>Eukaryota</taxon>
        <taxon>Rhodophyta</taxon>
        <taxon>Florideophyceae</taxon>
        <taxon>Rhodymeniophycidae</taxon>
        <taxon>Ceramiales</taxon>
        <taxon>Rhodomelaceae</taxon>
        <taxon>Bostrychia</taxon>
    </lineage>
</organism>
<keyword evidence="1" id="KW-0812">Transmembrane</keyword>
<feature type="transmembrane region" description="Helical" evidence="1">
    <location>
        <begin position="48"/>
        <end position="68"/>
    </location>
</feature>